<dbReference type="PANTHER" id="PTHR43215">
    <property type="entry name" value="RADIAL SPOKE HEAD 1 HOMOLOG"/>
    <property type="match status" value="1"/>
</dbReference>
<evidence type="ECO:0000313" key="2">
    <source>
        <dbReference type="EMBL" id="QPB44525.1"/>
    </source>
</evidence>
<evidence type="ECO:0000256" key="1">
    <source>
        <dbReference type="ARBA" id="ARBA00022737"/>
    </source>
</evidence>
<organism evidence="2 3">
    <name type="scientific">Medusavirus stheno T3</name>
    <dbReference type="NCBI Taxonomy" id="3069717"/>
    <lineage>
        <taxon>Viruses</taxon>
        <taxon>Varidnaviria</taxon>
        <taxon>Bamfordvirae</taxon>
        <taxon>Nucleocytoviricota</taxon>
        <taxon>Megaviricetes</taxon>
        <taxon>Mamonoviridae</taxon>
        <taxon>Medusavirus</taxon>
        <taxon>Medusavirus sthenus</taxon>
    </lineage>
</organism>
<dbReference type="Proteomes" id="UP001162098">
    <property type="component" value="Segment"/>
</dbReference>
<dbReference type="KEGG" id="vg:80543721"/>
<keyword evidence="3" id="KW-1185">Reference proteome</keyword>
<reference evidence="2 3" key="1">
    <citation type="submission" date="2020-09" db="EMBL/GenBank/DDBJ databases">
        <authorList>
            <person name="Zhang R."/>
            <person name="Garcia K."/>
            <person name="Ogata H."/>
        </authorList>
    </citation>
    <scope>NUCLEOTIDE SEQUENCE [LARGE SCALE GENOMIC DNA]</scope>
    <source>
        <strain evidence="3">stheno</strain>
    </source>
</reference>
<dbReference type="Pfam" id="PF02493">
    <property type="entry name" value="MORN"/>
    <property type="match status" value="2"/>
</dbReference>
<dbReference type="InterPro" id="IPR003409">
    <property type="entry name" value="MORN"/>
</dbReference>
<dbReference type="Gene3D" id="2.20.110.10">
    <property type="entry name" value="Histone H3 K4-specific methyltransferase SET7/9 N-terminal domain"/>
    <property type="match status" value="1"/>
</dbReference>
<keyword evidence="1" id="KW-0677">Repeat</keyword>
<protein>
    <recommendedName>
        <fullName evidence="4">MORN repeat-containing protein</fullName>
    </recommendedName>
</protein>
<accession>A0A7S7YEZ0</accession>
<dbReference type="SUPFAM" id="SSF82185">
    <property type="entry name" value="Histone H3 K4-specific methyltransferase SET7/9 N-terminal domain"/>
    <property type="match status" value="1"/>
</dbReference>
<dbReference type="SMART" id="SM00698">
    <property type="entry name" value="MORN"/>
    <property type="match status" value="2"/>
</dbReference>
<evidence type="ECO:0008006" key="4">
    <source>
        <dbReference type="Google" id="ProtNLM"/>
    </source>
</evidence>
<name>A0A7S7YEZ0_9VIRU</name>
<dbReference type="PANTHER" id="PTHR43215:SF14">
    <property type="entry name" value="RADIAL SPOKE HEAD 1 HOMOLOG"/>
    <property type="match status" value="1"/>
</dbReference>
<proteinExistence type="predicted"/>
<dbReference type="EMBL" id="MW018138">
    <property type="protein sequence ID" value="QPB44525.1"/>
    <property type="molecule type" value="Genomic_DNA"/>
</dbReference>
<evidence type="ECO:0000313" key="3">
    <source>
        <dbReference type="Proteomes" id="UP001162098"/>
    </source>
</evidence>
<sequence length="79" mass="8694">MHEGTFSRRNGDRYRGSIVEGKEEGQGVMVFSDGDAYRGTFRHGLMHGEGCYVRARTGDILMGRWVDGVLLEEDGPASG</sequence>